<proteinExistence type="predicted"/>
<dbReference type="AlphaFoldDB" id="A0A0D2FYY6"/>
<dbReference type="SUPFAM" id="SSF55797">
    <property type="entry name" value="PR-1-like"/>
    <property type="match status" value="1"/>
</dbReference>
<evidence type="ECO:0000313" key="4">
    <source>
        <dbReference type="EMBL" id="KIW65099.1"/>
    </source>
</evidence>
<feature type="compositionally biased region" description="Low complexity" evidence="1">
    <location>
        <begin position="62"/>
        <end position="88"/>
    </location>
</feature>
<feature type="signal peptide" evidence="2">
    <location>
        <begin position="1"/>
        <end position="19"/>
    </location>
</feature>
<feature type="chain" id="PRO_5002258092" description="SCP domain-containing protein" evidence="2">
    <location>
        <begin position="20"/>
        <end position="271"/>
    </location>
</feature>
<feature type="region of interest" description="Disordered" evidence="1">
    <location>
        <begin position="57"/>
        <end position="145"/>
    </location>
</feature>
<dbReference type="HOGENOM" id="CLU_064113_0_0_1"/>
<dbReference type="EMBL" id="KN846960">
    <property type="protein sequence ID" value="KIW65099.1"/>
    <property type="molecule type" value="Genomic_DNA"/>
</dbReference>
<dbReference type="Proteomes" id="UP000054266">
    <property type="component" value="Unassembled WGS sequence"/>
</dbReference>
<evidence type="ECO:0000256" key="1">
    <source>
        <dbReference type="SAM" id="MobiDB-lite"/>
    </source>
</evidence>
<organism evidence="4 5">
    <name type="scientific">Phialophora macrospora</name>
    <dbReference type="NCBI Taxonomy" id="1851006"/>
    <lineage>
        <taxon>Eukaryota</taxon>
        <taxon>Fungi</taxon>
        <taxon>Dikarya</taxon>
        <taxon>Ascomycota</taxon>
        <taxon>Pezizomycotina</taxon>
        <taxon>Eurotiomycetes</taxon>
        <taxon>Chaetothyriomycetidae</taxon>
        <taxon>Chaetothyriales</taxon>
        <taxon>Herpotrichiellaceae</taxon>
        <taxon>Phialophora</taxon>
    </lineage>
</organism>
<name>A0A0D2FYY6_9EURO</name>
<dbReference type="Gene3D" id="3.40.33.10">
    <property type="entry name" value="CAP"/>
    <property type="match status" value="1"/>
</dbReference>
<reference evidence="4 5" key="1">
    <citation type="submission" date="2015-01" db="EMBL/GenBank/DDBJ databases">
        <title>The Genome Sequence of Capronia semiimmersa CBS27337.</title>
        <authorList>
            <consortium name="The Broad Institute Genomics Platform"/>
            <person name="Cuomo C."/>
            <person name="de Hoog S."/>
            <person name="Gorbushina A."/>
            <person name="Stielow B."/>
            <person name="Teixiera M."/>
            <person name="Abouelleil A."/>
            <person name="Chapman S.B."/>
            <person name="Priest M."/>
            <person name="Young S.K."/>
            <person name="Wortman J."/>
            <person name="Nusbaum C."/>
            <person name="Birren B."/>
        </authorList>
    </citation>
    <scope>NUCLEOTIDE SEQUENCE [LARGE SCALE GENOMIC DNA]</scope>
    <source>
        <strain evidence="4 5">CBS 27337</strain>
    </source>
</reference>
<dbReference type="InterPro" id="IPR014044">
    <property type="entry name" value="CAP_dom"/>
</dbReference>
<keyword evidence="5" id="KW-1185">Reference proteome</keyword>
<feature type="compositionally biased region" description="Pro residues" evidence="1">
    <location>
        <begin position="123"/>
        <end position="135"/>
    </location>
</feature>
<feature type="domain" description="SCP" evidence="3">
    <location>
        <begin position="150"/>
        <end position="264"/>
    </location>
</feature>
<accession>A0A0D2FYY6</accession>
<evidence type="ECO:0000313" key="5">
    <source>
        <dbReference type="Proteomes" id="UP000054266"/>
    </source>
</evidence>
<evidence type="ECO:0000256" key="2">
    <source>
        <dbReference type="SAM" id="SignalP"/>
    </source>
</evidence>
<protein>
    <recommendedName>
        <fullName evidence="3">SCP domain-containing protein</fullName>
    </recommendedName>
</protein>
<dbReference type="Pfam" id="PF00188">
    <property type="entry name" value="CAP"/>
    <property type="match status" value="1"/>
</dbReference>
<keyword evidence="2" id="KW-0732">Signal</keyword>
<gene>
    <name evidence="4" type="ORF">PV04_07383</name>
</gene>
<dbReference type="InterPro" id="IPR035940">
    <property type="entry name" value="CAP_sf"/>
</dbReference>
<evidence type="ECO:0000259" key="3">
    <source>
        <dbReference type="Pfam" id="PF00188"/>
    </source>
</evidence>
<sequence length="271" mass="28004">MQLVKTLSVMALATGAVVAMPAAHQKRQWWGGSNRWWQRPGPDAVITVTAYDAQPTDWNAAPTSSSTSTSTSTTTTTTPEVVVTETPTYGGDFFNKPTPEEPASTPTETPEPAPAPQTWAPAAPAPTPTPTPTPEPVSTGASGGQGDYMSVVSKWRAAGGLPALTQDSTLEGNALKTSTDSTNGLQHELNPGTFAQVLAPGTVSNFESVYVGGWLCEVPSLPGLNGICSTAAQGWDHSDGETGHADILSSTKYSKIGCAISGTGVWACDLA</sequence>